<evidence type="ECO:0000313" key="5">
    <source>
        <dbReference type="EMBL" id="NES27891.1"/>
    </source>
</evidence>
<sequence length="617" mass="63979">MSARATGTSTAVISWNSTASTSFYRVLRATVSGGPYTVVGTVPTTSFTDTALTPATRYFYVVQSGYGKKLSAYSTEANAVTAFTAPAGVYVNATGSSMDVRWEAVPGAARYEVLRVAPYETWTAIGSTTATMYRDENVVSGSHYGYSVRAVAPNGATGTSPDVSGHAGPATKMDFTVYPPNAEPGQWVLLSAEVRNADGSRPTGPVDFYLNGSWLKQVELGSGRAEHVVQMGAQSLTFSAQHQGDVLPVTGASGSGPVTSTAHAAYGSLTLQPAQARAVTGQAIALAGGDLTGDGLNDVVVTSQRTVEQSYEVGFDLFVQQADHTLAAPRYHAISPSGGGLTPTIADVDGDSRADLVMTGGDGVDVYRQTPQGLAAPTPVSFGTSVTSARVLDLDGDGVRDLVVGGAAGAMVRYGTGGGAFGGPVSLFPQYGEVVVADLAGDDRPDVAVLRDHVISVLTQLTPREFSAPVEYAVPPDPWEFIGSFAAGDVNGDGRADLVVSVGGNSPSGRLEMLTRDAAGTLGTWRVYPSRDNPAGVLLADMNGDSLLDVLTTHTGFPGVGGILQRPDGWLGRQVIYQPYSAADISRYGFAAADITGDGRLDLLLADPWAGLVTRIQ</sequence>
<reference evidence="5 6" key="1">
    <citation type="submission" date="2020-02" db="EMBL/GenBank/DDBJ databases">
        <title>WGS of Micromonospora spp. isolated from hot spring.</title>
        <authorList>
            <person name="Thawai C."/>
        </authorList>
    </citation>
    <scope>NUCLEOTIDE SEQUENCE [LARGE SCALE GENOMIC DNA]</scope>
    <source>
        <strain evidence="5 6">TMS7</strain>
    </source>
</reference>
<dbReference type="InterPro" id="IPR028994">
    <property type="entry name" value="Integrin_alpha_N"/>
</dbReference>
<proteinExistence type="predicted"/>
<keyword evidence="3" id="KW-0624">Polysaccharide degradation</keyword>
<dbReference type="EMBL" id="JAAHBZ010000003">
    <property type="protein sequence ID" value="NES27891.1"/>
    <property type="molecule type" value="Genomic_DNA"/>
</dbReference>
<evidence type="ECO:0000256" key="1">
    <source>
        <dbReference type="ARBA" id="ARBA00022729"/>
    </source>
</evidence>
<accession>A0AAJ2ZDX0</accession>
<organism evidence="5 6">
    <name type="scientific">Micromonospora terminaliae</name>
    <dbReference type="NCBI Taxonomy" id="1914461"/>
    <lineage>
        <taxon>Bacteria</taxon>
        <taxon>Bacillati</taxon>
        <taxon>Actinomycetota</taxon>
        <taxon>Actinomycetes</taxon>
        <taxon>Micromonosporales</taxon>
        <taxon>Micromonosporaceae</taxon>
        <taxon>Micromonospora</taxon>
    </lineage>
</organism>
<keyword evidence="2" id="KW-0326">Glycosidase</keyword>
<evidence type="ECO:0000259" key="4">
    <source>
        <dbReference type="PROSITE" id="PS50853"/>
    </source>
</evidence>
<dbReference type="InterPro" id="IPR013517">
    <property type="entry name" value="FG-GAP"/>
</dbReference>
<protein>
    <recommendedName>
        <fullName evidence="4">Fibronectin type-III domain-containing protein</fullName>
    </recommendedName>
</protein>
<name>A0AAJ2ZDX0_9ACTN</name>
<dbReference type="PANTHER" id="PTHR46580:SF4">
    <property type="entry name" value="ATP_GTP-BINDING PROTEIN"/>
    <property type="match status" value="1"/>
</dbReference>
<dbReference type="SUPFAM" id="SSF49265">
    <property type="entry name" value="Fibronectin type III"/>
    <property type="match status" value="1"/>
</dbReference>
<keyword evidence="3" id="KW-0119">Carbohydrate metabolism</keyword>
<evidence type="ECO:0000256" key="2">
    <source>
        <dbReference type="ARBA" id="ARBA00023295"/>
    </source>
</evidence>
<dbReference type="CDD" id="cd00063">
    <property type="entry name" value="FN3"/>
    <property type="match status" value="1"/>
</dbReference>
<gene>
    <name evidence="5" type="ORF">G3561_10030</name>
</gene>
<dbReference type="SUPFAM" id="SSF69318">
    <property type="entry name" value="Integrin alpha N-terminal domain"/>
    <property type="match status" value="2"/>
</dbReference>
<evidence type="ECO:0000313" key="6">
    <source>
        <dbReference type="Proteomes" id="UP000477779"/>
    </source>
</evidence>
<keyword evidence="1" id="KW-0732">Signal</keyword>
<feature type="domain" description="Fibronectin type-III" evidence="4">
    <location>
        <begin position="1"/>
        <end position="87"/>
    </location>
</feature>
<dbReference type="InterPro" id="IPR003961">
    <property type="entry name" value="FN3_dom"/>
</dbReference>
<dbReference type="PANTHER" id="PTHR46580">
    <property type="entry name" value="SENSOR KINASE-RELATED"/>
    <property type="match status" value="1"/>
</dbReference>
<dbReference type="Proteomes" id="UP000477779">
    <property type="component" value="Unassembled WGS sequence"/>
</dbReference>
<dbReference type="InterPro" id="IPR013783">
    <property type="entry name" value="Ig-like_fold"/>
</dbReference>
<keyword evidence="2" id="KW-0378">Hydrolase</keyword>
<comment type="caution">
    <text evidence="5">The sequence shown here is derived from an EMBL/GenBank/DDBJ whole genome shotgun (WGS) entry which is preliminary data.</text>
</comment>
<evidence type="ECO:0000256" key="3">
    <source>
        <dbReference type="ARBA" id="ARBA00023326"/>
    </source>
</evidence>
<dbReference type="AlphaFoldDB" id="A0AAJ2ZDX0"/>
<dbReference type="InterPro" id="IPR036116">
    <property type="entry name" value="FN3_sf"/>
</dbReference>
<dbReference type="GO" id="GO:0000272">
    <property type="term" value="P:polysaccharide catabolic process"/>
    <property type="evidence" value="ECO:0007669"/>
    <property type="project" value="UniProtKB-KW"/>
</dbReference>
<dbReference type="Pfam" id="PF13517">
    <property type="entry name" value="FG-GAP_3"/>
    <property type="match status" value="2"/>
</dbReference>
<dbReference type="PROSITE" id="PS50853">
    <property type="entry name" value="FN3"/>
    <property type="match status" value="1"/>
</dbReference>
<dbReference type="Gene3D" id="2.60.40.10">
    <property type="entry name" value="Immunoglobulins"/>
    <property type="match status" value="2"/>
</dbReference>
<dbReference type="RefSeq" id="WP_163636751.1">
    <property type="nucleotide sequence ID" value="NZ_CP045309.1"/>
</dbReference>
<dbReference type="GO" id="GO:0016798">
    <property type="term" value="F:hydrolase activity, acting on glycosyl bonds"/>
    <property type="evidence" value="ECO:0007669"/>
    <property type="project" value="UniProtKB-KW"/>
</dbReference>
<dbReference type="Gene3D" id="2.130.10.130">
    <property type="entry name" value="Integrin alpha, N-terminal"/>
    <property type="match status" value="2"/>
</dbReference>